<reference evidence="3" key="1">
    <citation type="journal article" date="2019" name="Int. J. Syst. Evol. Microbiol.">
        <title>The Global Catalogue of Microorganisms (GCM) 10K type strain sequencing project: providing services to taxonomists for standard genome sequencing and annotation.</title>
        <authorList>
            <consortium name="The Broad Institute Genomics Platform"/>
            <consortium name="The Broad Institute Genome Sequencing Center for Infectious Disease"/>
            <person name="Wu L."/>
            <person name="Ma J."/>
        </authorList>
    </citation>
    <scope>NUCLEOTIDE SEQUENCE [LARGE SCALE GENOMIC DNA]</scope>
    <source>
        <strain evidence="3">JCM 7356</strain>
    </source>
</reference>
<dbReference type="RefSeq" id="WP_344635157.1">
    <property type="nucleotide sequence ID" value="NZ_BAAATR010000004.1"/>
</dbReference>
<feature type="compositionally biased region" description="Basic residues" evidence="1">
    <location>
        <begin position="80"/>
        <end position="95"/>
    </location>
</feature>
<evidence type="ECO:0000313" key="2">
    <source>
        <dbReference type="EMBL" id="GAA2232970.1"/>
    </source>
</evidence>
<protein>
    <submittedName>
        <fullName evidence="2">Uncharacterized protein</fullName>
    </submittedName>
</protein>
<organism evidence="2 3">
    <name type="scientific">Kitasatospora cystarginea</name>
    <dbReference type="NCBI Taxonomy" id="58350"/>
    <lineage>
        <taxon>Bacteria</taxon>
        <taxon>Bacillati</taxon>
        <taxon>Actinomycetota</taxon>
        <taxon>Actinomycetes</taxon>
        <taxon>Kitasatosporales</taxon>
        <taxon>Streptomycetaceae</taxon>
        <taxon>Kitasatospora</taxon>
    </lineage>
</organism>
<feature type="region of interest" description="Disordered" evidence="1">
    <location>
        <begin position="1"/>
        <end position="21"/>
    </location>
</feature>
<proteinExistence type="predicted"/>
<dbReference type="EMBL" id="BAAATR010000004">
    <property type="protein sequence ID" value="GAA2232970.1"/>
    <property type="molecule type" value="Genomic_DNA"/>
</dbReference>
<sequence>MPGARPTPHPARGRRSSTPAAPEIASALEALTDAARSAGMALGPAGVVLVAAPWAHDTRAGTGAPVSAGQVTRPAVRFAAPRRAHPGPRPRKARR</sequence>
<feature type="region of interest" description="Disordered" evidence="1">
    <location>
        <begin position="59"/>
        <end position="95"/>
    </location>
</feature>
<name>A0ABP5QDW9_9ACTN</name>
<dbReference type="Proteomes" id="UP001500305">
    <property type="component" value="Unassembled WGS sequence"/>
</dbReference>
<comment type="caution">
    <text evidence="2">The sequence shown here is derived from an EMBL/GenBank/DDBJ whole genome shotgun (WGS) entry which is preliminary data.</text>
</comment>
<accession>A0ABP5QDW9</accession>
<gene>
    <name evidence="2" type="ORF">GCM10010430_11960</name>
</gene>
<evidence type="ECO:0000256" key="1">
    <source>
        <dbReference type="SAM" id="MobiDB-lite"/>
    </source>
</evidence>
<evidence type="ECO:0000313" key="3">
    <source>
        <dbReference type="Proteomes" id="UP001500305"/>
    </source>
</evidence>
<keyword evidence="3" id="KW-1185">Reference proteome</keyword>